<dbReference type="AlphaFoldDB" id="K2N2F5"/>
<accession>K2N2F5</accession>
<dbReference type="EMBL" id="AHKC01010412">
    <property type="protein sequence ID" value="EKF32099.1"/>
    <property type="molecule type" value="Genomic_DNA"/>
</dbReference>
<feature type="domain" description="Sialidase" evidence="1">
    <location>
        <begin position="20"/>
        <end position="203"/>
    </location>
</feature>
<comment type="caution">
    <text evidence="2">The sequence shown here is derived from an EMBL/GenBank/DDBJ whole genome shotgun (WGS) entry which is preliminary data.</text>
</comment>
<organism evidence="2 3">
    <name type="scientific">Trypanosoma cruzi marinkellei</name>
    <dbReference type="NCBI Taxonomy" id="85056"/>
    <lineage>
        <taxon>Eukaryota</taxon>
        <taxon>Discoba</taxon>
        <taxon>Euglenozoa</taxon>
        <taxon>Kinetoplastea</taxon>
        <taxon>Metakinetoplastina</taxon>
        <taxon>Trypanosomatida</taxon>
        <taxon>Trypanosomatidae</taxon>
        <taxon>Trypanosoma</taxon>
        <taxon>Schizotrypanum</taxon>
    </lineage>
</organism>
<name>K2N2F5_TRYCR</name>
<evidence type="ECO:0000259" key="1">
    <source>
        <dbReference type="Pfam" id="PF13859"/>
    </source>
</evidence>
<protein>
    <submittedName>
        <fullName evidence="2">Trans-sialidase, putative</fullName>
    </submittedName>
</protein>
<evidence type="ECO:0000313" key="3">
    <source>
        <dbReference type="Proteomes" id="UP000007350"/>
    </source>
</evidence>
<dbReference type="InterPro" id="IPR036278">
    <property type="entry name" value="Sialidase_sf"/>
</dbReference>
<proteinExistence type="predicted"/>
<dbReference type="SUPFAM" id="SSF50939">
    <property type="entry name" value="Sialidases"/>
    <property type="match status" value="1"/>
</dbReference>
<dbReference type="Proteomes" id="UP000007350">
    <property type="component" value="Unassembled WGS sequence"/>
</dbReference>
<evidence type="ECO:0000313" key="2">
    <source>
        <dbReference type="EMBL" id="EKF32099.1"/>
    </source>
</evidence>
<dbReference type="Pfam" id="PF13859">
    <property type="entry name" value="BNR_3"/>
    <property type="match status" value="1"/>
</dbReference>
<reference evidence="2 3" key="1">
    <citation type="journal article" date="2012" name="BMC Genomics">
        <title>Comparative genomic analysis of human infective Trypanosoma cruzi lineages with the bat-restricted subspecies T. cruzi marinkellei.</title>
        <authorList>
            <person name="Franzen O."/>
            <person name="Talavera-Lopez C."/>
            <person name="Ochaya S."/>
            <person name="Butler C.E."/>
            <person name="Messenger L.A."/>
            <person name="Lewis M.D."/>
            <person name="Llewellyn M.S."/>
            <person name="Marinkelle C.J."/>
            <person name="Tyler K.M."/>
            <person name="Miles M.A."/>
            <person name="Andersson B."/>
        </authorList>
    </citation>
    <scope>NUCLEOTIDE SEQUENCE [LARGE SCALE GENOMIC DNA]</scope>
    <source>
        <strain evidence="2 3">B7</strain>
    </source>
</reference>
<dbReference type="OrthoDB" id="252856at2759"/>
<gene>
    <name evidence="2" type="ORF">MOQ_004056</name>
</gene>
<sequence>MDISTSDKSLFCTQLVDTAANNFGTTEVLRPTTLVMEDSVYMLVGKYSRTTPPIQGENERGLLLVKGTVTEEDGKNKIWWNETHTAKPPPKGGYYLLTEVVGGGGSGTVMHDGTPIFPMQAKDEDGKSVLLSMRFTPSENKWELSFVVTGKGCRDPSIAEWEENRPFMMAHCDGGYYDVYMSTWNGAAWYPYVEPINRVWGNSRG</sequence>
<dbReference type="Gene3D" id="2.120.10.10">
    <property type="match status" value="1"/>
</dbReference>
<keyword evidence="3" id="KW-1185">Reference proteome</keyword>
<dbReference type="InterPro" id="IPR011040">
    <property type="entry name" value="Sialidase"/>
</dbReference>